<dbReference type="SFLD" id="SFLDS00003">
    <property type="entry name" value="Haloacid_Dehalogenase"/>
    <property type="match status" value="1"/>
</dbReference>
<dbReference type="Pfam" id="PF08282">
    <property type="entry name" value="Hydrolase_3"/>
    <property type="match status" value="1"/>
</dbReference>
<name>A0A8J7ZD46_9CYAN</name>
<accession>A0A8J7ZD46</accession>
<dbReference type="NCBIfam" id="TIGR00099">
    <property type="entry name" value="Cof-subfamily"/>
    <property type="match status" value="1"/>
</dbReference>
<dbReference type="AlphaFoldDB" id="A0A8J7ZD46"/>
<dbReference type="InterPro" id="IPR023214">
    <property type="entry name" value="HAD_sf"/>
</dbReference>
<dbReference type="PANTHER" id="PTHR10000">
    <property type="entry name" value="PHOSPHOSERINE PHOSPHATASE"/>
    <property type="match status" value="1"/>
</dbReference>
<dbReference type="CDD" id="cd07516">
    <property type="entry name" value="HAD_Pase"/>
    <property type="match status" value="1"/>
</dbReference>
<sequence>MQQSDIQLLVLDIDGTIAGKSNDIREPVIRTIHRVQKQGIQVAIATGRMYRSALRFHEAVGSTLPLIAYQGAWIQDPKTQTLHKHWAVPKTMALALLDYFETPELRSLLSVHFYIDDQLYVREITPETKAYFERSGIPAIAVGDLRSTLATEPTKVLALSDDTDLIGSMLGSLQKQYTPAELYLTKSVATFFEATHPAANKGLAVKYLAEEVLGLKPENVMTMGDNFNDLEMIQYAGIGVAMGNAPEEVQQQAQWVAPTVEQDGAAAAIAELLL</sequence>
<evidence type="ECO:0000313" key="2">
    <source>
        <dbReference type="Proteomes" id="UP000646053"/>
    </source>
</evidence>
<protein>
    <submittedName>
        <fullName evidence="1">Cof-type HAD-IIB family hydrolase</fullName>
    </submittedName>
</protein>
<gene>
    <name evidence="1" type="ORF">GS601_21660</name>
</gene>
<dbReference type="GO" id="GO:0000287">
    <property type="term" value="F:magnesium ion binding"/>
    <property type="evidence" value="ECO:0007669"/>
    <property type="project" value="TreeGrafter"/>
</dbReference>
<dbReference type="EMBL" id="WVIE01000043">
    <property type="protein sequence ID" value="NDJ19860.1"/>
    <property type="molecule type" value="Genomic_DNA"/>
</dbReference>
<proteinExistence type="predicted"/>
<dbReference type="Gene3D" id="3.30.1240.10">
    <property type="match status" value="1"/>
</dbReference>
<dbReference type="Gene3D" id="3.40.50.1000">
    <property type="entry name" value="HAD superfamily/HAD-like"/>
    <property type="match status" value="1"/>
</dbReference>
<dbReference type="PANTHER" id="PTHR10000:SF8">
    <property type="entry name" value="HAD SUPERFAMILY HYDROLASE-LIKE, TYPE 3"/>
    <property type="match status" value="1"/>
</dbReference>
<dbReference type="RefSeq" id="WP_162425383.1">
    <property type="nucleotide sequence ID" value="NZ_WVIE01000043.1"/>
</dbReference>
<dbReference type="NCBIfam" id="TIGR01484">
    <property type="entry name" value="HAD-SF-IIB"/>
    <property type="match status" value="1"/>
</dbReference>
<dbReference type="GO" id="GO:0016791">
    <property type="term" value="F:phosphatase activity"/>
    <property type="evidence" value="ECO:0007669"/>
    <property type="project" value="TreeGrafter"/>
</dbReference>
<dbReference type="SUPFAM" id="SSF56784">
    <property type="entry name" value="HAD-like"/>
    <property type="match status" value="1"/>
</dbReference>
<dbReference type="SFLD" id="SFLDG01140">
    <property type="entry name" value="C2.B:_Phosphomannomutase_and_P"/>
    <property type="match status" value="1"/>
</dbReference>
<dbReference type="GO" id="GO:0005829">
    <property type="term" value="C:cytosol"/>
    <property type="evidence" value="ECO:0007669"/>
    <property type="project" value="TreeGrafter"/>
</dbReference>
<dbReference type="InterPro" id="IPR036412">
    <property type="entry name" value="HAD-like_sf"/>
</dbReference>
<reference evidence="1" key="1">
    <citation type="submission" date="2019-12" db="EMBL/GenBank/DDBJ databases">
        <title>High-Quality draft genome sequences of three cyanobacteria isolated from the limestone walls of the Old Cathedral of Coimbra.</title>
        <authorList>
            <person name="Tiago I."/>
            <person name="Soares F."/>
            <person name="Portugal A."/>
        </authorList>
    </citation>
    <scope>NUCLEOTIDE SEQUENCE</scope>
    <source>
        <strain evidence="1">A</strain>
    </source>
</reference>
<dbReference type="InterPro" id="IPR000150">
    <property type="entry name" value="Cof"/>
</dbReference>
<keyword evidence="1" id="KW-0378">Hydrolase</keyword>
<dbReference type="InterPro" id="IPR006379">
    <property type="entry name" value="HAD-SF_hydro_IIB"/>
</dbReference>
<comment type="caution">
    <text evidence="1">The sequence shown here is derived from an EMBL/GenBank/DDBJ whole genome shotgun (WGS) entry which is preliminary data.</text>
</comment>
<dbReference type="PROSITE" id="PS01229">
    <property type="entry name" value="COF_2"/>
    <property type="match status" value="1"/>
</dbReference>
<organism evidence="1 2">
    <name type="scientific">Myxacorys almedinensis A</name>
    <dbReference type="NCBI Taxonomy" id="2690445"/>
    <lineage>
        <taxon>Bacteria</taxon>
        <taxon>Bacillati</taxon>
        <taxon>Cyanobacteriota</taxon>
        <taxon>Cyanophyceae</taxon>
        <taxon>Leptolyngbyales</taxon>
        <taxon>Leptolyngbyaceae</taxon>
        <taxon>Myxacorys</taxon>
        <taxon>Myxacorys almedinensis</taxon>
    </lineage>
</organism>
<keyword evidence="2" id="KW-1185">Reference proteome</keyword>
<dbReference type="Proteomes" id="UP000646053">
    <property type="component" value="Unassembled WGS sequence"/>
</dbReference>
<evidence type="ECO:0000313" key="1">
    <source>
        <dbReference type="EMBL" id="NDJ19860.1"/>
    </source>
</evidence>